<comment type="cofactor">
    <cofactor evidence="1">
        <name>FMN</name>
        <dbReference type="ChEBI" id="CHEBI:58210"/>
    </cofactor>
</comment>
<dbReference type="RefSeq" id="WP_048863128.1">
    <property type="nucleotide sequence ID" value="NZ_BANB01000871.1"/>
</dbReference>
<name>A0A0D6PC68_9PROT</name>
<gene>
    <name evidence="5" type="ORF">Asru_0873_05</name>
</gene>
<organism evidence="5 6">
    <name type="scientific">Acidisphaera rubrifaciens HS-AP3</name>
    <dbReference type="NCBI Taxonomy" id="1231350"/>
    <lineage>
        <taxon>Bacteria</taxon>
        <taxon>Pseudomonadati</taxon>
        <taxon>Pseudomonadota</taxon>
        <taxon>Alphaproteobacteria</taxon>
        <taxon>Acetobacterales</taxon>
        <taxon>Acetobacteraceae</taxon>
        <taxon>Acidisphaera</taxon>
    </lineage>
</organism>
<accession>A0A0D6PC68</accession>
<proteinExistence type="inferred from homology"/>
<dbReference type="Proteomes" id="UP000032680">
    <property type="component" value="Unassembled WGS sequence"/>
</dbReference>
<dbReference type="FunFam" id="3.20.20.70:FF:000059">
    <property type="entry name" value="N-ethylmaleimide reductase, FMN-linked"/>
    <property type="match status" value="1"/>
</dbReference>
<comment type="similarity">
    <text evidence="2">Belongs to the NADH:flavin oxidoreductase/NADH oxidase family.</text>
</comment>
<dbReference type="InterPro" id="IPR013785">
    <property type="entry name" value="Aldolase_TIM"/>
</dbReference>
<dbReference type="PANTHER" id="PTHR22893">
    <property type="entry name" value="NADH OXIDOREDUCTASE-RELATED"/>
    <property type="match status" value="1"/>
</dbReference>
<dbReference type="GO" id="GO:0010181">
    <property type="term" value="F:FMN binding"/>
    <property type="evidence" value="ECO:0007669"/>
    <property type="project" value="InterPro"/>
</dbReference>
<feature type="domain" description="NADH:flavin oxidoreductase/NADH oxidase N-terminal" evidence="4">
    <location>
        <begin position="3"/>
        <end position="333"/>
    </location>
</feature>
<keyword evidence="3" id="KW-0560">Oxidoreductase</keyword>
<dbReference type="EMBL" id="BANB01000871">
    <property type="protein sequence ID" value="GAN78454.1"/>
    <property type="molecule type" value="Genomic_DNA"/>
</dbReference>
<evidence type="ECO:0000256" key="2">
    <source>
        <dbReference type="ARBA" id="ARBA00005979"/>
    </source>
</evidence>
<dbReference type="PANTHER" id="PTHR22893:SF91">
    <property type="entry name" value="NADPH DEHYDROGENASE 2-RELATED"/>
    <property type="match status" value="1"/>
</dbReference>
<evidence type="ECO:0000256" key="3">
    <source>
        <dbReference type="ARBA" id="ARBA00023002"/>
    </source>
</evidence>
<dbReference type="InterPro" id="IPR045247">
    <property type="entry name" value="Oye-like"/>
</dbReference>
<evidence type="ECO:0000259" key="4">
    <source>
        <dbReference type="Pfam" id="PF00724"/>
    </source>
</evidence>
<comment type="caution">
    <text evidence="5">The sequence shown here is derived from an EMBL/GenBank/DDBJ whole genome shotgun (WGS) entry which is preliminary data.</text>
</comment>
<dbReference type="AlphaFoldDB" id="A0A0D6PC68"/>
<evidence type="ECO:0000313" key="6">
    <source>
        <dbReference type="Proteomes" id="UP000032680"/>
    </source>
</evidence>
<dbReference type="GO" id="GO:0005829">
    <property type="term" value="C:cytosol"/>
    <property type="evidence" value="ECO:0007669"/>
    <property type="project" value="UniProtKB-ARBA"/>
</dbReference>
<protein>
    <submittedName>
        <fullName evidence="5">NADH:flavin oxidoreductase</fullName>
    </submittedName>
</protein>
<keyword evidence="6" id="KW-1185">Reference proteome</keyword>
<dbReference type="GO" id="GO:0016628">
    <property type="term" value="F:oxidoreductase activity, acting on the CH-CH group of donors, NAD or NADP as acceptor"/>
    <property type="evidence" value="ECO:0007669"/>
    <property type="project" value="UniProtKB-ARBA"/>
</dbReference>
<dbReference type="Gene3D" id="3.20.20.70">
    <property type="entry name" value="Aldolase class I"/>
    <property type="match status" value="1"/>
</dbReference>
<evidence type="ECO:0000256" key="1">
    <source>
        <dbReference type="ARBA" id="ARBA00001917"/>
    </source>
</evidence>
<dbReference type="OrthoDB" id="9804454at2"/>
<dbReference type="Pfam" id="PF00724">
    <property type="entry name" value="Oxidored_FMN"/>
    <property type="match status" value="1"/>
</dbReference>
<dbReference type="CDD" id="cd02933">
    <property type="entry name" value="OYE_like_FMN"/>
    <property type="match status" value="1"/>
</dbReference>
<dbReference type="NCBIfam" id="NF007899">
    <property type="entry name" value="PRK10605.1"/>
    <property type="match status" value="1"/>
</dbReference>
<dbReference type="InterPro" id="IPR001155">
    <property type="entry name" value="OxRdtase_FMN_N"/>
</dbReference>
<reference evidence="5 6" key="1">
    <citation type="submission" date="2012-11" db="EMBL/GenBank/DDBJ databases">
        <title>Whole genome sequence of Acidisphaera rubrifaciens HS-AP3.</title>
        <authorList>
            <person name="Azuma Y."/>
            <person name="Higashiura N."/>
            <person name="Hirakawa H."/>
            <person name="Matsushita K."/>
        </authorList>
    </citation>
    <scope>NUCLEOTIDE SEQUENCE [LARGE SCALE GENOMIC DNA]</scope>
    <source>
        <strain evidence="5 6">HS-AP3</strain>
    </source>
</reference>
<dbReference type="SUPFAM" id="SSF51395">
    <property type="entry name" value="FMN-linked oxidoreductases"/>
    <property type="match status" value="1"/>
</dbReference>
<evidence type="ECO:0000313" key="5">
    <source>
        <dbReference type="EMBL" id="GAN78454.1"/>
    </source>
</evidence>
<sequence length="362" mass="39168">MPDLFSPVRLGALDLPNRIVMAPLTRSRAGRGDVQGKLNAEYYAQRATAGLIISEATQISPQGKGYAFTPGIHSAEQVAGWRLVTDAVHAHGGRIVLQLWHVGRISHPDLQPGGALPVAPSAVQPKVEAFTETGMKPIPTPHALEEDEIAAIIGDYRTATANARDAGFDGVEIHAANGYLIDQFMRDSTNQRTDRWGGSIDNRLRLLREVTAAVTQTWSGDRTGIRISPISPANDIRDSQPEALFTRAVEVLNDYGLAYLHVVEGTTGGPREVADGFDLAVLRRAFRGPYMANNGYTPELAREAIATGAADAIAFGRPFISNPDLVERLRRDAPLARWNSKTFYGGDATGYTDYPTLDARAA</sequence>